<dbReference type="InterPro" id="IPR013087">
    <property type="entry name" value="Znf_C2H2_type"/>
</dbReference>
<proteinExistence type="predicted"/>
<gene>
    <name evidence="10" type="ORF">OSB1V03_LOCUS14422</name>
</gene>
<dbReference type="OrthoDB" id="6537512at2759"/>
<accession>A0A7R9L4Y1</accession>
<dbReference type="GO" id="GO:0000981">
    <property type="term" value="F:DNA-binding transcription factor activity, RNA polymerase II-specific"/>
    <property type="evidence" value="ECO:0007669"/>
    <property type="project" value="TreeGrafter"/>
</dbReference>
<dbReference type="InterPro" id="IPR036236">
    <property type="entry name" value="Znf_C2H2_sf"/>
</dbReference>
<reference evidence="10" key="1">
    <citation type="submission" date="2020-11" db="EMBL/GenBank/DDBJ databases">
        <authorList>
            <person name="Tran Van P."/>
        </authorList>
    </citation>
    <scope>NUCLEOTIDE SEQUENCE</scope>
</reference>
<feature type="domain" description="C2H2-type" evidence="9">
    <location>
        <begin position="47"/>
        <end position="77"/>
    </location>
</feature>
<feature type="domain" description="C2H2-type" evidence="9">
    <location>
        <begin position="582"/>
        <end position="606"/>
    </location>
</feature>
<name>A0A7R9L4Y1_9ACAR</name>
<keyword evidence="11" id="KW-1185">Reference proteome</keyword>
<dbReference type="GO" id="GO:0005634">
    <property type="term" value="C:nucleus"/>
    <property type="evidence" value="ECO:0007669"/>
    <property type="project" value="UniProtKB-SubCell"/>
</dbReference>
<evidence type="ECO:0000256" key="7">
    <source>
        <dbReference type="PROSITE-ProRule" id="PRU00042"/>
    </source>
</evidence>
<dbReference type="SMART" id="SM00355">
    <property type="entry name" value="ZnF_C2H2"/>
    <property type="match status" value="8"/>
</dbReference>
<dbReference type="Proteomes" id="UP000759131">
    <property type="component" value="Unassembled WGS sequence"/>
</dbReference>
<evidence type="ECO:0000256" key="1">
    <source>
        <dbReference type="ARBA" id="ARBA00004123"/>
    </source>
</evidence>
<dbReference type="PROSITE" id="PS00028">
    <property type="entry name" value="ZINC_FINGER_C2H2_1"/>
    <property type="match status" value="6"/>
</dbReference>
<evidence type="ECO:0000256" key="5">
    <source>
        <dbReference type="ARBA" id="ARBA00022833"/>
    </source>
</evidence>
<sequence>MSHVCVDTSSDVFVSVVFTFFWMSSSDSLPKTYQSIVESFVAHQKPYKCHYSECNKTFATQCRLNAHKDRRHAVEDITPREPIVSSTDARDQSTTGADDGQQRQPMATTAVPPMVPTITSTFSPDSQSLDNTCDDDSDTNIEIVATIPAVNTGQTLGDQQMANTSLVDNNPCLKYLTLIQILATRRPRLSYRCSQSLSLTLDSSGLDSDLKVIAAIPEPKSTADIKPLAIQSAAAETPIQTFSMDTTVADVRPVQPTTVPPVQSITDPNNSDLKPDLKVLVVKPQPKHTVDTKPVPTTGHTLDQKYIEISDTSSDENSGLEIVAEYRRDNCCHSLTGHTADGQQLAESKVAVSSDIKIESQTVTPADTKPAIVYRAHPCGRCTQLFDTVDQLADHKLTCRRCPMCDIMFANGFLRAQHMAAHHRKRKPPKRVRKPAKLVSKPTQPVRRPTRRLPKTKPIRFLCKQCPMRYTSAVWFAKHKARVHPHPRRRPKLKRCRGCKKRFLNAPELYKHMVCVHPELLYPCDLCQRKPFKKLPQLIGHQYRVHSQPMPNPFTCDECDKQFLKAKHLFRHKKSVHSMVFPKCKKCSKCFATSMGLKAHKRAKKH</sequence>
<feature type="region of interest" description="Disordered" evidence="8">
    <location>
        <begin position="422"/>
        <end position="451"/>
    </location>
</feature>
<feature type="compositionally biased region" description="Polar residues" evidence="8">
    <location>
        <begin position="84"/>
        <end position="106"/>
    </location>
</feature>
<feature type="domain" description="C2H2-type" evidence="9">
    <location>
        <begin position="494"/>
        <end position="517"/>
    </location>
</feature>
<evidence type="ECO:0000256" key="4">
    <source>
        <dbReference type="ARBA" id="ARBA00022771"/>
    </source>
</evidence>
<dbReference type="PANTHER" id="PTHR24394">
    <property type="entry name" value="ZINC FINGER PROTEIN"/>
    <property type="match status" value="1"/>
</dbReference>
<evidence type="ECO:0000256" key="6">
    <source>
        <dbReference type="ARBA" id="ARBA00023242"/>
    </source>
</evidence>
<organism evidence="10">
    <name type="scientific">Medioppia subpectinata</name>
    <dbReference type="NCBI Taxonomy" id="1979941"/>
    <lineage>
        <taxon>Eukaryota</taxon>
        <taxon>Metazoa</taxon>
        <taxon>Ecdysozoa</taxon>
        <taxon>Arthropoda</taxon>
        <taxon>Chelicerata</taxon>
        <taxon>Arachnida</taxon>
        <taxon>Acari</taxon>
        <taxon>Acariformes</taxon>
        <taxon>Sarcoptiformes</taxon>
        <taxon>Oribatida</taxon>
        <taxon>Brachypylina</taxon>
        <taxon>Oppioidea</taxon>
        <taxon>Oppiidae</taxon>
        <taxon>Medioppia</taxon>
    </lineage>
</organism>
<evidence type="ECO:0000256" key="2">
    <source>
        <dbReference type="ARBA" id="ARBA00022723"/>
    </source>
</evidence>
<feature type="compositionally biased region" description="Basic residues" evidence="8">
    <location>
        <begin position="422"/>
        <end position="436"/>
    </location>
</feature>
<keyword evidence="4 7" id="KW-0863">Zinc-finger</keyword>
<dbReference type="PROSITE" id="PS50157">
    <property type="entry name" value="ZINC_FINGER_C2H2_2"/>
    <property type="match status" value="4"/>
</dbReference>
<dbReference type="AlphaFoldDB" id="A0A7R9L4Y1"/>
<comment type="subcellular location">
    <subcellularLocation>
        <location evidence="1">Nucleus</location>
    </subcellularLocation>
</comment>
<feature type="region of interest" description="Disordered" evidence="8">
    <location>
        <begin position="73"/>
        <end position="106"/>
    </location>
</feature>
<dbReference type="Gene3D" id="3.30.160.60">
    <property type="entry name" value="Classic Zinc Finger"/>
    <property type="match status" value="3"/>
</dbReference>
<dbReference type="PANTHER" id="PTHR24394:SF44">
    <property type="entry name" value="ZINC FINGER PROTEIN 271-LIKE"/>
    <property type="match status" value="1"/>
</dbReference>
<evidence type="ECO:0000313" key="10">
    <source>
        <dbReference type="EMBL" id="CAD7634026.1"/>
    </source>
</evidence>
<keyword evidence="3" id="KW-0677">Repeat</keyword>
<dbReference type="GO" id="GO:0008270">
    <property type="term" value="F:zinc ion binding"/>
    <property type="evidence" value="ECO:0007669"/>
    <property type="project" value="UniProtKB-KW"/>
</dbReference>
<keyword evidence="2" id="KW-0479">Metal-binding</keyword>
<dbReference type="SUPFAM" id="SSF57667">
    <property type="entry name" value="beta-beta-alpha zinc fingers"/>
    <property type="match status" value="2"/>
</dbReference>
<dbReference type="EMBL" id="CAJPIZ010013827">
    <property type="protein sequence ID" value="CAG2114456.1"/>
    <property type="molecule type" value="Genomic_DNA"/>
</dbReference>
<evidence type="ECO:0000313" key="11">
    <source>
        <dbReference type="Proteomes" id="UP000759131"/>
    </source>
</evidence>
<evidence type="ECO:0000259" key="9">
    <source>
        <dbReference type="PROSITE" id="PS50157"/>
    </source>
</evidence>
<evidence type="ECO:0000256" key="8">
    <source>
        <dbReference type="SAM" id="MobiDB-lite"/>
    </source>
</evidence>
<feature type="domain" description="C2H2-type" evidence="9">
    <location>
        <begin position="554"/>
        <end position="582"/>
    </location>
</feature>
<protein>
    <recommendedName>
        <fullName evidence="9">C2H2-type domain-containing protein</fullName>
    </recommendedName>
</protein>
<keyword evidence="6" id="KW-0539">Nucleus</keyword>
<evidence type="ECO:0000256" key="3">
    <source>
        <dbReference type="ARBA" id="ARBA00022737"/>
    </source>
</evidence>
<keyword evidence="5" id="KW-0862">Zinc</keyword>
<dbReference type="EMBL" id="OC868402">
    <property type="protein sequence ID" value="CAD7634026.1"/>
    <property type="molecule type" value="Genomic_DNA"/>
</dbReference>